<evidence type="ECO:0000313" key="3">
    <source>
        <dbReference type="Proteomes" id="UP000823388"/>
    </source>
</evidence>
<dbReference type="AlphaFoldDB" id="A0A8T0WF56"/>
<dbReference type="InterPro" id="IPR036047">
    <property type="entry name" value="F-box-like_dom_sf"/>
</dbReference>
<name>A0A8T0WF56_PANVG</name>
<feature type="compositionally biased region" description="Low complexity" evidence="1">
    <location>
        <begin position="94"/>
        <end position="103"/>
    </location>
</feature>
<dbReference type="Proteomes" id="UP000823388">
    <property type="component" value="Chromosome 2K"/>
</dbReference>
<accession>A0A8T0WF56</accession>
<evidence type="ECO:0000256" key="1">
    <source>
        <dbReference type="SAM" id="MobiDB-lite"/>
    </source>
</evidence>
<dbReference type="SUPFAM" id="SSF81383">
    <property type="entry name" value="F-box domain"/>
    <property type="match status" value="1"/>
</dbReference>
<evidence type="ECO:0000313" key="2">
    <source>
        <dbReference type="EMBL" id="KAG2645965.1"/>
    </source>
</evidence>
<dbReference type="EMBL" id="CM029039">
    <property type="protein sequence ID" value="KAG2645965.1"/>
    <property type="molecule type" value="Genomic_DNA"/>
</dbReference>
<feature type="region of interest" description="Disordered" evidence="1">
    <location>
        <begin position="61"/>
        <end position="103"/>
    </location>
</feature>
<feature type="compositionally biased region" description="Pro residues" evidence="1">
    <location>
        <begin position="75"/>
        <end position="93"/>
    </location>
</feature>
<comment type="caution">
    <text evidence="2">The sequence shown here is derived from an EMBL/GenBank/DDBJ whole genome shotgun (WGS) entry which is preliminary data.</text>
</comment>
<sequence>MAATSQEMAPSPQTAALTDDVLEEIFLRVASPADLARASTACISFRRLIASPTFLRRSSSASSIPHWEGSNQPRRPTPTLLPPALSPAPPPSPSTTSRAAEGAAGTLATSATVASSSTAALMPRKVSSSRSSRCATPCPGVTCFCLPYPRSCLPPYRLWPLGCQCIYKLGCSKLERMARHTAFLAQLCIWLLLLESTLEERVTEARYKQDGVLHC</sequence>
<proteinExistence type="predicted"/>
<organism evidence="2 3">
    <name type="scientific">Panicum virgatum</name>
    <name type="common">Blackwell switchgrass</name>
    <dbReference type="NCBI Taxonomy" id="38727"/>
    <lineage>
        <taxon>Eukaryota</taxon>
        <taxon>Viridiplantae</taxon>
        <taxon>Streptophyta</taxon>
        <taxon>Embryophyta</taxon>
        <taxon>Tracheophyta</taxon>
        <taxon>Spermatophyta</taxon>
        <taxon>Magnoliopsida</taxon>
        <taxon>Liliopsida</taxon>
        <taxon>Poales</taxon>
        <taxon>Poaceae</taxon>
        <taxon>PACMAD clade</taxon>
        <taxon>Panicoideae</taxon>
        <taxon>Panicodae</taxon>
        <taxon>Paniceae</taxon>
        <taxon>Panicinae</taxon>
        <taxon>Panicum</taxon>
        <taxon>Panicum sect. Hiantes</taxon>
    </lineage>
</organism>
<protein>
    <recommendedName>
        <fullName evidence="4">F-box domain-containing protein</fullName>
    </recommendedName>
</protein>
<keyword evidence="3" id="KW-1185">Reference proteome</keyword>
<dbReference type="PANTHER" id="PTHR31264:SF3">
    <property type="entry name" value="OS07G0554100 PROTEIN"/>
    <property type="match status" value="1"/>
</dbReference>
<dbReference type="PANTHER" id="PTHR31264">
    <property type="entry name" value="OS07G0554500 PROTEIN-RELATED"/>
    <property type="match status" value="1"/>
</dbReference>
<evidence type="ECO:0008006" key="4">
    <source>
        <dbReference type="Google" id="ProtNLM"/>
    </source>
</evidence>
<gene>
    <name evidence="2" type="ORF">PVAP13_2KG478200</name>
</gene>
<reference evidence="2" key="1">
    <citation type="submission" date="2020-05" db="EMBL/GenBank/DDBJ databases">
        <title>WGS assembly of Panicum virgatum.</title>
        <authorList>
            <person name="Lovell J.T."/>
            <person name="Jenkins J."/>
            <person name="Shu S."/>
            <person name="Juenger T.E."/>
            <person name="Schmutz J."/>
        </authorList>
    </citation>
    <scope>NUCLEOTIDE SEQUENCE</scope>
    <source>
        <strain evidence="2">AP13</strain>
    </source>
</reference>